<evidence type="ECO:0000313" key="1">
    <source>
        <dbReference type="EMBL" id="KZD48061.1"/>
    </source>
</evidence>
<protein>
    <submittedName>
        <fullName evidence="1">Uncharacterized protein</fullName>
    </submittedName>
</protein>
<gene>
    <name evidence="1" type="ORF">B4088_6692</name>
</gene>
<proteinExistence type="predicted"/>
<accession>A0A164K6K4</accession>
<dbReference type="EMBL" id="LJKE01000142">
    <property type="protein sequence ID" value="KZD48061.1"/>
    <property type="molecule type" value="Genomic_DNA"/>
</dbReference>
<evidence type="ECO:0000313" key="2">
    <source>
        <dbReference type="Proteomes" id="UP000076482"/>
    </source>
</evidence>
<sequence>MNINENETSNIEIGPYYDKDGRIVKNVPFFVSTVKYGADSYQSRSISANVQENIDLLLTYMDQTAKNVVDYNEFLKNPNTYGAINVGSPKDPKNFAFDY</sequence>
<name>A0A164K6K4_BACCE</name>
<dbReference type="RefSeq" id="WP_063263792.1">
    <property type="nucleotide sequence ID" value="NZ_LJKE01000142.1"/>
</dbReference>
<dbReference type="AlphaFoldDB" id="A0A164K6K4"/>
<organism evidence="1 2">
    <name type="scientific">Bacillus cereus</name>
    <dbReference type="NCBI Taxonomy" id="1396"/>
    <lineage>
        <taxon>Bacteria</taxon>
        <taxon>Bacillati</taxon>
        <taxon>Bacillota</taxon>
        <taxon>Bacilli</taxon>
        <taxon>Bacillales</taxon>
        <taxon>Bacillaceae</taxon>
        <taxon>Bacillus</taxon>
        <taxon>Bacillus cereus group</taxon>
    </lineage>
</organism>
<dbReference type="Proteomes" id="UP000076482">
    <property type="component" value="Unassembled WGS sequence"/>
</dbReference>
<dbReference type="PATRIC" id="fig|1396.535.peg.6430"/>
<reference evidence="1 2" key="1">
    <citation type="submission" date="2015-09" db="EMBL/GenBank/DDBJ databases">
        <title>Bacillus cereus food isolates.</title>
        <authorList>
            <person name="Boekhorst J."/>
        </authorList>
    </citation>
    <scope>NUCLEOTIDE SEQUENCE [LARGE SCALE GENOMIC DNA]</scope>
    <source>
        <strain evidence="1 2">B4088</strain>
    </source>
</reference>
<comment type="caution">
    <text evidence="1">The sequence shown here is derived from an EMBL/GenBank/DDBJ whole genome shotgun (WGS) entry which is preliminary data.</text>
</comment>